<reference evidence="2" key="1">
    <citation type="submission" date="2011-03" db="EMBL/GenBank/DDBJ databases">
        <title>Complete sequence of Sphingobacterium sp. 21.</title>
        <authorList>
            <consortium name="US DOE Joint Genome Institute"/>
            <person name="Lucas S."/>
            <person name="Copeland A."/>
            <person name="Lapidus A."/>
            <person name="Cheng J.-F."/>
            <person name="Goodwin L."/>
            <person name="Pitluck S."/>
            <person name="Davenport K."/>
            <person name="Detter J.C."/>
            <person name="Han C."/>
            <person name="Tapia R."/>
            <person name="Land M."/>
            <person name="Hauser L."/>
            <person name="Kyrpides N."/>
            <person name="Ivanova N."/>
            <person name="Ovchinnikova G."/>
            <person name="Pagani I."/>
            <person name="Siebers A.K."/>
            <person name="Allgaier M."/>
            <person name="Thelen M.P."/>
            <person name="Hugenholtz P."/>
            <person name="Woyke T."/>
        </authorList>
    </citation>
    <scope>NUCLEOTIDE SEQUENCE</scope>
    <source>
        <strain evidence="2">21</strain>
    </source>
</reference>
<organism evidence="2">
    <name type="scientific">Sphingobacterium sp. (strain 21)</name>
    <dbReference type="NCBI Taxonomy" id="743722"/>
    <lineage>
        <taxon>Bacteria</taxon>
        <taxon>Pseudomonadati</taxon>
        <taxon>Bacteroidota</taxon>
        <taxon>Sphingobacteriia</taxon>
        <taxon>Sphingobacteriales</taxon>
        <taxon>Sphingobacteriaceae</taxon>
        <taxon>Sphingobacterium</taxon>
    </lineage>
</organism>
<evidence type="ECO:0000256" key="1">
    <source>
        <dbReference type="SAM" id="Phobius"/>
    </source>
</evidence>
<keyword evidence="1" id="KW-0472">Membrane</keyword>
<sequence length="37" mass="4395">MLSYFYDYLTQFASFYGIYFNVAGTIDIVPVTYVFKH</sequence>
<keyword evidence="1" id="KW-1133">Transmembrane helix</keyword>
<evidence type="ECO:0000313" key="2">
    <source>
        <dbReference type="EMBL" id="ADZ80136.1"/>
    </source>
</evidence>
<protein>
    <submittedName>
        <fullName evidence="2">Uncharacterized protein</fullName>
    </submittedName>
</protein>
<gene>
    <name evidence="2" type="ordered locus">Sph21_3599</name>
</gene>
<dbReference type="KEGG" id="shg:Sph21_3599"/>
<dbReference type="EMBL" id="CP002584">
    <property type="protein sequence ID" value="ADZ80136.1"/>
    <property type="molecule type" value="Genomic_DNA"/>
</dbReference>
<accession>F4C761</accession>
<keyword evidence="1" id="KW-0812">Transmembrane</keyword>
<dbReference type="AlphaFoldDB" id="F4C761"/>
<name>F4C761_SPHS2</name>
<dbReference type="HOGENOM" id="CLU_3348763_0_0_10"/>
<proteinExistence type="predicted"/>
<dbReference type="PATRIC" id="fig|743722.3.peg.3846"/>
<feature type="transmembrane region" description="Helical" evidence="1">
    <location>
        <begin position="12"/>
        <end position="35"/>
    </location>
</feature>